<accession>A0A835V3D4</accession>
<sequence length="88" mass="10200">MKRLKQQQDLDKKHFGWQVQHHKQDSSEDKSWIPLIVNVLEGILALHMLLEAEDTSHGLLIHGNSLGWRVKAEFPSNLFGQRQGLEMM</sequence>
<evidence type="ECO:0000313" key="1">
    <source>
        <dbReference type="EMBL" id="KAG0480751.1"/>
    </source>
</evidence>
<name>A0A835V3D4_VANPL</name>
<comment type="caution">
    <text evidence="2">The sequence shown here is derived from an EMBL/GenBank/DDBJ whole genome shotgun (WGS) entry which is preliminary data.</text>
</comment>
<keyword evidence="3" id="KW-1185">Reference proteome</keyword>
<protein>
    <submittedName>
        <fullName evidence="2">Uncharacterized protein</fullName>
    </submittedName>
</protein>
<evidence type="ECO:0000313" key="2">
    <source>
        <dbReference type="EMBL" id="KAG0483218.1"/>
    </source>
</evidence>
<dbReference type="EMBL" id="JADCNL010000005">
    <property type="protein sequence ID" value="KAG0480751.1"/>
    <property type="molecule type" value="Genomic_DNA"/>
</dbReference>
<organism evidence="2 4">
    <name type="scientific">Vanilla planifolia</name>
    <name type="common">Vanilla</name>
    <dbReference type="NCBI Taxonomy" id="51239"/>
    <lineage>
        <taxon>Eukaryota</taxon>
        <taxon>Viridiplantae</taxon>
        <taxon>Streptophyta</taxon>
        <taxon>Embryophyta</taxon>
        <taxon>Tracheophyta</taxon>
        <taxon>Spermatophyta</taxon>
        <taxon>Magnoliopsida</taxon>
        <taxon>Liliopsida</taxon>
        <taxon>Asparagales</taxon>
        <taxon>Orchidaceae</taxon>
        <taxon>Vanilloideae</taxon>
        <taxon>Vanilleae</taxon>
        <taxon>Vanilla</taxon>
    </lineage>
</organism>
<dbReference type="EMBL" id="JADCNM010000005">
    <property type="protein sequence ID" value="KAG0483218.1"/>
    <property type="molecule type" value="Genomic_DNA"/>
</dbReference>
<proteinExistence type="predicted"/>
<gene>
    <name evidence="2" type="ORF">HPP92_011302</name>
    <name evidence="1" type="ORF">HPP92_011609</name>
</gene>
<dbReference type="Proteomes" id="UP000639772">
    <property type="component" value="Unassembled WGS sequence"/>
</dbReference>
<dbReference type="AlphaFoldDB" id="A0A835V3D4"/>
<reference evidence="3 4" key="1">
    <citation type="journal article" date="2020" name="Nat. Food">
        <title>A phased Vanilla planifolia genome enables genetic improvement of flavour and production.</title>
        <authorList>
            <person name="Hasing T."/>
            <person name="Tang H."/>
            <person name="Brym M."/>
            <person name="Khazi F."/>
            <person name="Huang T."/>
            <person name="Chambers A.H."/>
        </authorList>
    </citation>
    <scope>NUCLEOTIDE SEQUENCE [LARGE SCALE GENOMIC DNA]</scope>
    <source>
        <tissue evidence="2">Leaf</tissue>
    </source>
</reference>
<dbReference type="Proteomes" id="UP000636800">
    <property type="component" value="Chromosome 5"/>
</dbReference>
<evidence type="ECO:0000313" key="3">
    <source>
        <dbReference type="Proteomes" id="UP000636800"/>
    </source>
</evidence>
<evidence type="ECO:0000313" key="4">
    <source>
        <dbReference type="Proteomes" id="UP000639772"/>
    </source>
</evidence>